<reference evidence="1 2" key="1">
    <citation type="submission" date="2018-10" db="EMBL/GenBank/DDBJ databases">
        <title>Isolation from cow dung.</title>
        <authorList>
            <person name="Ling L."/>
        </authorList>
    </citation>
    <scope>NUCLEOTIDE SEQUENCE [LARGE SCALE GENOMIC DNA]</scope>
    <source>
        <strain evidence="1 2">NEAU-LL90</strain>
    </source>
</reference>
<sequence length="78" mass="8529">MTETSTGRKQLEAALGAGPDAVAMLSDDQCADLLSLLDAAPARDRALAEAELARNLAREPRALRFVLRVALLRRRRRS</sequence>
<proteinExistence type="predicted"/>
<dbReference type="AlphaFoldDB" id="A0A3M2LD40"/>
<organism evidence="1 2">
    <name type="scientific">Nocardia stercoris</name>
    <dbReference type="NCBI Taxonomy" id="2483361"/>
    <lineage>
        <taxon>Bacteria</taxon>
        <taxon>Bacillati</taxon>
        <taxon>Actinomycetota</taxon>
        <taxon>Actinomycetes</taxon>
        <taxon>Mycobacteriales</taxon>
        <taxon>Nocardiaceae</taxon>
        <taxon>Nocardia</taxon>
    </lineage>
</organism>
<dbReference type="RefSeq" id="WP_122187991.1">
    <property type="nucleotide sequence ID" value="NZ_RFFH01000004.1"/>
</dbReference>
<dbReference type="Proteomes" id="UP000279275">
    <property type="component" value="Unassembled WGS sequence"/>
</dbReference>
<accession>A0A3M2LD40</accession>
<evidence type="ECO:0000313" key="1">
    <source>
        <dbReference type="EMBL" id="RMI32608.1"/>
    </source>
</evidence>
<keyword evidence="2" id="KW-1185">Reference proteome</keyword>
<name>A0A3M2LD40_9NOCA</name>
<comment type="caution">
    <text evidence="1">The sequence shown here is derived from an EMBL/GenBank/DDBJ whole genome shotgun (WGS) entry which is preliminary data.</text>
</comment>
<evidence type="ECO:0000313" key="2">
    <source>
        <dbReference type="Proteomes" id="UP000279275"/>
    </source>
</evidence>
<dbReference type="EMBL" id="RFFH01000004">
    <property type="protein sequence ID" value="RMI32608.1"/>
    <property type="molecule type" value="Genomic_DNA"/>
</dbReference>
<gene>
    <name evidence="1" type="ORF">EBN03_11550</name>
</gene>
<protein>
    <submittedName>
        <fullName evidence="1">Uncharacterized protein</fullName>
    </submittedName>
</protein>